<evidence type="ECO:0000313" key="2">
    <source>
        <dbReference type="Proteomes" id="UP000267250"/>
    </source>
</evidence>
<sequence length="84" mass="9690">MIIKYLSIIRDVLHLILIGITIVERPGEGPTKKKEAIQLIQNLAGDFLPNWIIRILLNETTLGILIDYIVNRLNKEEIFIHSKE</sequence>
<name>A0A3Q9HSE6_9FIRM</name>
<reference evidence="1 2" key="1">
    <citation type="submission" date="2016-07" db="EMBL/GenBank/DDBJ databases">
        <title>Genome and transcriptome analysis of iron-reducing fermentative bacteria Anoxybacter fermentans.</title>
        <authorList>
            <person name="Zeng X."/>
            <person name="Shao Z."/>
        </authorList>
    </citation>
    <scope>NUCLEOTIDE SEQUENCE [LARGE SCALE GENOMIC DNA]</scope>
    <source>
        <strain evidence="1 2">DY22613</strain>
    </source>
</reference>
<dbReference type="AlphaFoldDB" id="A0A3Q9HSE6"/>
<dbReference type="KEGG" id="aft:BBF96_13530"/>
<organism evidence="1 2">
    <name type="scientific">Anoxybacter fermentans</name>
    <dbReference type="NCBI Taxonomy" id="1323375"/>
    <lineage>
        <taxon>Bacteria</taxon>
        <taxon>Bacillati</taxon>
        <taxon>Bacillota</taxon>
        <taxon>Clostridia</taxon>
        <taxon>Halanaerobiales</taxon>
        <taxon>Anoxybacter</taxon>
    </lineage>
</organism>
<keyword evidence="2" id="KW-1185">Reference proteome</keyword>
<accession>A0A3Q9HSE6</accession>
<dbReference type="RefSeq" id="WP_127017675.1">
    <property type="nucleotide sequence ID" value="NZ_CP016379.1"/>
</dbReference>
<dbReference type="EMBL" id="CP016379">
    <property type="protein sequence ID" value="AZR74322.1"/>
    <property type="molecule type" value="Genomic_DNA"/>
</dbReference>
<gene>
    <name evidence="1" type="ORF">BBF96_13530</name>
</gene>
<proteinExistence type="predicted"/>
<dbReference type="Proteomes" id="UP000267250">
    <property type="component" value="Chromosome"/>
</dbReference>
<evidence type="ECO:0000313" key="1">
    <source>
        <dbReference type="EMBL" id="AZR74322.1"/>
    </source>
</evidence>
<protein>
    <submittedName>
        <fullName evidence="1">Uncharacterized protein</fullName>
    </submittedName>
</protein>